<dbReference type="GO" id="GO:0051539">
    <property type="term" value="F:4 iron, 4 sulfur cluster binding"/>
    <property type="evidence" value="ECO:0007669"/>
    <property type="project" value="UniProtKB-KW"/>
</dbReference>
<feature type="domain" description="Uracil-DNA glycosylase-like" evidence="10">
    <location>
        <begin position="301"/>
        <end position="461"/>
    </location>
</feature>
<dbReference type="NCBIfam" id="TIGR00758">
    <property type="entry name" value="UDG_fam4"/>
    <property type="match status" value="1"/>
</dbReference>
<sequence>MTRKVVRSFDEWRAAARELIARRVPPESVEWAGSEDDSDLFSGGAGDDAPVAAAETALRLPRQLMELLIGAACYSAPDRWAFLYKVLWRWHLGQRDVLSAADQDGARLYAMAKAVRREEHDMHAYVRFRERLGGDGPRFVAWFEPTHDVLPQVALHFARRMGSATWMIATPKAAVIWDGEHLHDAPPLMRSAAEIDDAGEALWLTYYRSIFNPARVNADQLRSHIPSRFWKNLPEGAIVPQMVTAAANGERRTGQTSTVGRRGGTVIPVSAERAQPQREEPSTLDQCRRCDLWRNATQAVPGVGPQNARIMLVGEQPGDQEDLQGLPFVGPAGAVLERAMAEAGLQRDSVYLTNAVKHFKWELRGKRRLHKTPAQKEVAACHLWLEKELERVKPEVIVALGSTALKSVLEKGSATMKSVMDAPFQHDGRWVITVYHPSYVLRAPDEASRHQAYEVIVDGLRQALKLIGN</sequence>
<dbReference type="RefSeq" id="WP_135201252.1">
    <property type="nucleotide sequence ID" value="NZ_SPVG01000088.1"/>
</dbReference>
<evidence type="ECO:0000256" key="5">
    <source>
        <dbReference type="ARBA" id="ARBA00022763"/>
    </source>
</evidence>
<keyword evidence="4" id="KW-0479">Metal-binding</keyword>
<dbReference type="OrthoDB" id="5290748at2"/>
<comment type="similarity">
    <text evidence="1">Belongs to the uracil-DNA glycosylase (UDG) superfamily. Type 4 (UDGa) family.</text>
</comment>
<keyword evidence="6" id="KW-0378">Hydrolase</keyword>
<dbReference type="NCBIfam" id="TIGR03915">
    <property type="entry name" value="SAM_7_link_chp"/>
    <property type="match status" value="1"/>
</dbReference>
<accession>A0A4Y9SJ64</accession>
<dbReference type="Proteomes" id="UP000297729">
    <property type="component" value="Unassembled WGS sequence"/>
</dbReference>
<evidence type="ECO:0000313" key="12">
    <source>
        <dbReference type="Proteomes" id="UP000297729"/>
    </source>
</evidence>
<dbReference type="InterPro" id="IPR005122">
    <property type="entry name" value="Uracil-DNA_glycosylase-like"/>
</dbReference>
<keyword evidence="3" id="KW-0004">4Fe-4S</keyword>
<evidence type="ECO:0000259" key="10">
    <source>
        <dbReference type="SMART" id="SM00986"/>
    </source>
</evidence>
<keyword evidence="12" id="KW-1185">Reference proteome</keyword>
<dbReference type="SMART" id="SM00987">
    <property type="entry name" value="UreE_C"/>
    <property type="match status" value="1"/>
</dbReference>
<protein>
    <recommendedName>
        <fullName evidence="2">Type-4 uracil-DNA glycosylase</fullName>
    </recommendedName>
</protein>
<dbReference type="AlphaFoldDB" id="A0A4Y9SJ64"/>
<evidence type="ECO:0000256" key="9">
    <source>
        <dbReference type="ARBA" id="ARBA00023204"/>
    </source>
</evidence>
<dbReference type="PANTHER" id="PTHR33693:SF9">
    <property type="entry name" value="TYPE-4 URACIL-DNA GLYCOSYLASE"/>
    <property type="match status" value="1"/>
</dbReference>
<keyword evidence="9" id="KW-0234">DNA repair</keyword>
<dbReference type="CDD" id="cd10030">
    <property type="entry name" value="UDG-F4_TTUDGA_SPO1dp_like"/>
    <property type="match status" value="1"/>
</dbReference>
<dbReference type="Gene3D" id="3.40.470.10">
    <property type="entry name" value="Uracil-DNA glycosylase-like domain"/>
    <property type="match status" value="1"/>
</dbReference>
<dbReference type="Pfam" id="PF03167">
    <property type="entry name" value="UDG"/>
    <property type="match status" value="1"/>
</dbReference>
<reference evidence="11 12" key="1">
    <citation type="submission" date="2019-03" db="EMBL/GenBank/DDBJ databases">
        <title>Draft Genome Sequence of Duganella callidus sp. nov., a Novel Duganella Species Isolated from Cultivated Soil.</title>
        <authorList>
            <person name="Raths R."/>
            <person name="Peta V."/>
            <person name="Bucking H."/>
        </authorList>
    </citation>
    <scope>NUCLEOTIDE SEQUENCE [LARGE SCALE GENOMIC DNA]</scope>
    <source>
        <strain evidence="11 12">DN04</strain>
    </source>
</reference>
<dbReference type="GO" id="GO:0006281">
    <property type="term" value="P:DNA repair"/>
    <property type="evidence" value="ECO:0007669"/>
    <property type="project" value="UniProtKB-KW"/>
</dbReference>
<dbReference type="PANTHER" id="PTHR33693">
    <property type="entry name" value="TYPE-5 URACIL-DNA GLYCOSYLASE"/>
    <property type="match status" value="1"/>
</dbReference>
<name>A0A4Y9SJ64_9BURK</name>
<dbReference type="InterPro" id="IPR025404">
    <property type="entry name" value="DUF4130"/>
</dbReference>
<dbReference type="GO" id="GO:0046872">
    <property type="term" value="F:metal ion binding"/>
    <property type="evidence" value="ECO:0007669"/>
    <property type="project" value="UniProtKB-KW"/>
</dbReference>
<dbReference type="InterPro" id="IPR023875">
    <property type="entry name" value="DNA_repair_put"/>
</dbReference>
<comment type="caution">
    <text evidence="11">The sequence shown here is derived from an EMBL/GenBank/DDBJ whole genome shotgun (WGS) entry which is preliminary data.</text>
</comment>
<dbReference type="NCBIfam" id="TIGR03914">
    <property type="entry name" value="UDG_fam_dom"/>
    <property type="match status" value="1"/>
</dbReference>
<organism evidence="11 12">
    <name type="scientific">Duganella callida</name>
    <dbReference type="NCBI Taxonomy" id="2561932"/>
    <lineage>
        <taxon>Bacteria</taxon>
        <taxon>Pseudomonadati</taxon>
        <taxon>Pseudomonadota</taxon>
        <taxon>Betaproteobacteria</taxon>
        <taxon>Burkholderiales</taxon>
        <taxon>Oxalobacteraceae</taxon>
        <taxon>Telluria group</taxon>
        <taxon>Duganella</taxon>
    </lineage>
</organism>
<keyword evidence="5" id="KW-0227">DNA damage</keyword>
<keyword evidence="8" id="KW-0411">Iron-sulfur</keyword>
<evidence type="ECO:0000256" key="8">
    <source>
        <dbReference type="ARBA" id="ARBA00023014"/>
    </source>
</evidence>
<dbReference type="SUPFAM" id="SSF52141">
    <property type="entry name" value="Uracil-DNA glycosylase-like"/>
    <property type="match status" value="1"/>
</dbReference>
<dbReference type="InterPro" id="IPR051536">
    <property type="entry name" value="UDG_Type-4/5"/>
</dbReference>
<evidence type="ECO:0000256" key="4">
    <source>
        <dbReference type="ARBA" id="ARBA00022723"/>
    </source>
</evidence>
<evidence type="ECO:0000256" key="1">
    <source>
        <dbReference type="ARBA" id="ARBA00006521"/>
    </source>
</evidence>
<dbReference type="InterPro" id="IPR036895">
    <property type="entry name" value="Uracil-DNA_glycosylase-like_sf"/>
</dbReference>
<evidence type="ECO:0000256" key="6">
    <source>
        <dbReference type="ARBA" id="ARBA00022801"/>
    </source>
</evidence>
<proteinExistence type="inferred from homology"/>
<dbReference type="GO" id="GO:0097506">
    <property type="term" value="F:deaminated base DNA N-glycosylase activity"/>
    <property type="evidence" value="ECO:0007669"/>
    <property type="project" value="UniProtKB-ARBA"/>
</dbReference>
<dbReference type="EMBL" id="SPVG01000088">
    <property type="protein sequence ID" value="TFW25575.1"/>
    <property type="molecule type" value="Genomic_DNA"/>
</dbReference>
<evidence type="ECO:0000256" key="2">
    <source>
        <dbReference type="ARBA" id="ARBA00019403"/>
    </source>
</evidence>
<dbReference type="Pfam" id="PF13566">
    <property type="entry name" value="DUF4130"/>
    <property type="match status" value="1"/>
</dbReference>
<evidence type="ECO:0000313" key="11">
    <source>
        <dbReference type="EMBL" id="TFW25575.1"/>
    </source>
</evidence>
<dbReference type="SMART" id="SM00986">
    <property type="entry name" value="UDG"/>
    <property type="match status" value="1"/>
</dbReference>
<evidence type="ECO:0000256" key="7">
    <source>
        <dbReference type="ARBA" id="ARBA00023004"/>
    </source>
</evidence>
<dbReference type="InterPro" id="IPR005273">
    <property type="entry name" value="Ura-DNA_glyco_family4"/>
</dbReference>
<gene>
    <name evidence="11" type="ORF">E4L98_09155</name>
</gene>
<evidence type="ECO:0000256" key="3">
    <source>
        <dbReference type="ARBA" id="ARBA00022485"/>
    </source>
</evidence>
<keyword evidence="7" id="KW-0408">Iron</keyword>